<accession>A0A5F9C9J2</accession>
<comment type="subcellular location">
    <subcellularLocation>
        <location evidence="1">Cytoplasm</location>
    </subcellularLocation>
</comment>
<feature type="region of interest" description="Disordered" evidence="5">
    <location>
        <begin position="454"/>
        <end position="498"/>
    </location>
</feature>
<sequence length="498" mass="55041">MGTGAWLSHCHSHPQSGDMAPKQLVLHPHTCTWHRKPHTAAGSQTHKDTYTAKSHATCHRGPHWHTSWDLTHGPPPNALCVLQAPRFSLAGPGTPSPARAGSQPPNPGRINFPKRHEAGSLGKLEGGWKRRKGTGTRPGNGWERGQLQAKPRNAEPRPSRRRFPPSCRFLGIQNYLIEEGGAEEEKAERQWSRGRKGGKNTEAAAVRGGKPAAAGPRGEGPRAAASRERPAYTSDSPTVRHSGEPPGAQISMFRFMRDVEPEDPMFLMDPFAIHRQHMSRMLSGGFGYSPFLSITDGSVPGARPASRRMQAGAVSPFGMLGMSGGFMDMFGMMNDMIGNMEHMTAGGNCQTFSSSTVISYSNTGDGAPKVYQETSEMRSAPGGIRETRRTVRDSDSGLEQMSIGHHIRDRAHILQRSRNHRTGDQEERQDYINLDESEAAAFDDEWRRETSRFRQQRPLEFRRHEASAAGGRRAEGPPRLAIQGPEDSPSRQSRRYDW</sequence>
<reference evidence="6 7" key="1">
    <citation type="journal article" date="2011" name="Nature">
        <title>A high-resolution map of human evolutionary constraint using 29 mammals.</title>
        <authorList>
            <person name="Lindblad-Toh K."/>
            <person name="Garber M."/>
            <person name="Zuk O."/>
            <person name="Lin M.F."/>
            <person name="Parker B.J."/>
            <person name="Washietl S."/>
            <person name="Kheradpour P."/>
            <person name="Ernst J."/>
            <person name="Jordan G."/>
            <person name="Mauceli E."/>
            <person name="Ward L.D."/>
            <person name="Lowe C.B."/>
            <person name="Holloway A.K."/>
            <person name="Clamp M."/>
            <person name="Gnerre S."/>
            <person name="Alfoldi J."/>
            <person name="Beal K."/>
            <person name="Chang J."/>
            <person name="Clawson H."/>
            <person name="Cuff J."/>
            <person name="Di Palma F."/>
            <person name="Fitzgerald S."/>
            <person name="Flicek P."/>
            <person name="Guttman M."/>
            <person name="Hubisz M.J."/>
            <person name="Jaffe D.B."/>
            <person name="Jungreis I."/>
            <person name="Kent W.J."/>
            <person name="Kostka D."/>
            <person name="Lara M."/>
            <person name="Martins A.L."/>
            <person name="Massingham T."/>
            <person name="Moltke I."/>
            <person name="Raney B.J."/>
            <person name="Rasmussen M.D."/>
            <person name="Robinson J."/>
            <person name="Stark A."/>
            <person name="Vilella A.J."/>
            <person name="Wen J."/>
            <person name="Xie X."/>
            <person name="Zody M.C."/>
            <person name="Baldwin J."/>
            <person name="Bloom T."/>
            <person name="Chin C.W."/>
            <person name="Heiman D."/>
            <person name="Nicol R."/>
            <person name="Nusbaum C."/>
            <person name="Young S."/>
            <person name="Wilkinson J."/>
            <person name="Worley K.C."/>
            <person name="Kovar C.L."/>
            <person name="Muzny D.M."/>
            <person name="Gibbs R.A."/>
            <person name="Cree A."/>
            <person name="Dihn H.H."/>
            <person name="Fowler G."/>
            <person name="Jhangiani S."/>
            <person name="Joshi V."/>
            <person name="Lee S."/>
            <person name="Lewis L.R."/>
            <person name="Nazareth L.V."/>
            <person name="Okwuonu G."/>
            <person name="Santibanez J."/>
            <person name="Warren W.C."/>
            <person name="Mardis E.R."/>
            <person name="Weinstock G.M."/>
            <person name="Wilson R.K."/>
            <person name="Delehaunty K."/>
            <person name="Dooling D."/>
            <person name="Fronik C."/>
            <person name="Fulton L."/>
            <person name="Fulton B."/>
            <person name="Graves T."/>
            <person name="Minx P."/>
            <person name="Sodergren E."/>
            <person name="Birney E."/>
            <person name="Margulies E.H."/>
            <person name="Herrero J."/>
            <person name="Green E.D."/>
            <person name="Haussler D."/>
            <person name="Siepel A."/>
            <person name="Goldman N."/>
            <person name="Pollard K.S."/>
            <person name="Pedersen J.S."/>
            <person name="Lander E.S."/>
            <person name="Kellis M."/>
        </authorList>
    </citation>
    <scope>NUCLEOTIDE SEQUENCE [LARGE SCALE GENOMIC DNA]</scope>
    <source>
        <strain evidence="6 7">Thorbecke inbred</strain>
    </source>
</reference>
<dbReference type="PaxDb" id="9986-ENSOCUP00000003249"/>
<comment type="similarity">
    <text evidence="2">Belongs to the MLF family.</text>
</comment>
<feature type="region of interest" description="Disordered" evidence="5">
    <location>
        <begin position="1"/>
        <end position="20"/>
    </location>
</feature>
<dbReference type="GO" id="GO:0005737">
    <property type="term" value="C:cytoplasm"/>
    <property type="evidence" value="ECO:0007669"/>
    <property type="project" value="UniProtKB-SubCell"/>
</dbReference>
<dbReference type="InParanoid" id="A0A5F9C9J2"/>
<dbReference type="Pfam" id="PF10248">
    <property type="entry name" value="Mlf1IP"/>
    <property type="match status" value="1"/>
</dbReference>
<name>A0A5F9C9J2_RABIT</name>
<dbReference type="InterPro" id="IPR019376">
    <property type="entry name" value="Myeloid_leukemia_factor"/>
</dbReference>
<proteinExistence type="inferred from homology"/>
<dbReference type="AlphaFoldDB" id="A0A5F9C9J2"/>
<evidence type="ECO:0000313" key="7">
    <source>
        <dbReference type="Proteomes" id="UP000001811"/>
    </source>
</evidence>
<dbReference type="PANTHER" id="PTHR13105">
    <property type="entry name" value="MYELOID LEUKEMIA FACTOR"/>
    <property type="match status" value="1"/>
</dbReference>
<dbReference type="Proteomes" id="UP000001811">
    <property type="component" value="Chromosome 8"/>
</dbReference>
<evidence type="ECO:0000313" key="6">
    <source>
        <dbReference type="Ensembl" id="ENSOCUP00000030385.1"/>
    </source>
</evidence>
<feature type="region of interest" description="Disordered" evidence="5">
    <location>
        <begin position="414"/>
        <end position="434"/>
    </location>
</feature>
<dbReference type="GeneTree" id="ENSGT00390000005023"/>
<protein>
    <recommendedName>
        <fullName evidence="8">Myeloid leukemia factor 2</fullName>
    </recommendedName>
</protein>
<feature type="region of interest" description="Disordered" evidence="5">
    <location>
        <begin position="90"/>
        <end position="165"/>
    </location>
</feature>
<dbReference type="EMBL" id="AAGW02051577">
    <property type="status" value="NOT_ANNOTATED_CDS"/>
    <property type="molecule type" value="Genomic_DNA"/>
</dbReference>
<feature type="region of interest" description="Disordered" evidence="5">
    <location>
        <begin position="181"/>
        <end position="247"/>
    </location>
</feature>
<feature type="region of interest" description="Disordered" evidence="5">
    <location>
        <begin position="376"/>
        <end position="399"/>
    </location>
</feature>
<feature type="compositionally biased region" description="Basic and acidic residues" evidence="5">
    <location>
        <begin position="385"/>
        <end position="395"/>
    </location>
</feature>
<feature type="compositionally biased region" description="Basic and acidic residues" evidence="5">
    <location>
        <begin position="454"/>
        <end position="476"/>
    </location>
</feature>
<keyword evidence="7" id="KW-1185">Reference proteome</keyword>
<keyword evidence="3" id="KW-0963">Cytoplasm</keyword>
<dbReference type="EMBL" id="AAGW02051578">
    <property type="status" value="NOT_ANNOTATED_CDS"/>
    <property type="molecule type" value="Genomic_DNA"/>
</dbReference>
<organism evidence="6 7">
    <name type="scientific">Oryctolagus cuniculus</name>
    <name type="common">Rabbit</name>
    <dbReference type="NCBI Taxonomy" id="9986"/>
    <lineage>
        <taxon>Eukaryota</taxon>
        <taxon>Metazoa</taxon>
        <taxon>Chordata</taxon>
        <taxon>Craniata</taxon>
        <taxon>Vertebrata</taxon>
        <taxon>Euteleostomi</taxon>
        <taxon>Mammalia</taxon>
        <taxon>Eutheria</taxon>
        <taxon>Euarchontoglires</taxon>
        <taxon>Glires</taxon>
        <taxon>Lagomorpha</taxon>
        <taxon>Leporidae</taxon>
        <taxon>Oryctolagus</taxon>
    </lineage>
</organism>
<evidence type="ECO:0000256" key="2">
    <source>
        <dbReference type="ARBA" id="ARBA00008332"/>
    </source>
</evidence>
<gene>
    <name evidence="6" type="primary">MLF2</name>
</gene>
<evidence type="ECO:0000256" key="5">
    <source>
        <dbReference type="SAM" id="MobiDB-lite"/>
    </source>
</evidence>
<evidence type="ECO:0000256" key="1">
    <source>
        <dbReference type="ARBA" id="ARBA00004496"/>
    </source>
</evidence>
<dbReference type="Bgee" id="ENSOCUG00000003750">
    <property type="expression patterns" value="Expressed in brain and 18 other cell types or tissues"/>
</dbReference>
<keyword evidence="4" id="KW-0597">Phosphoprotein</keyword>
<evidence type="ECO:0000256" key="4">
    <source>
        <dbReference type="ARBA" id="ARBA00022553"/>
    </source>
</evidence>
<dbReference type="Ensembl" id="ENSOCUT00000046528.1">
    <property type="protein sequence ID" value="ENSOCUP00000030385.1"/>
    <property type="gene ID" value="ENSOCUG00000003750.4"/>
</dbReference>
<feature type="compositionally biased region" description="Low complexity" evidence="5">
    <location>
        <begin position="202"/>
        <end position="224"/>
    </location>
</feature>
<feature type="compositionally biased region" description="Basic and acidic residues" evidence="5">
    <location>
        <begin position="421"/>
        <end position="430"/>
    </location>
</feature>
<dbReference type="STRING" id="9986.ENSOCUP00000030385"/>
<evidence type="ECO:0000256" key="3">
    <source>
        <dbReference type="ARBA" id="ARBA00022490"/>
    </source>
</evidence>
<reference evidence="6" key="3">
    <citation type="submission" date="2025-09" db="UniProtKB">
        <authorList>
            <consortium name="Ensembl"/>
        </authorList>
    </citation>
    <scope>IDENTIFICATION</scope>
    <source>
        <strain evidence="6">Thorbecke</strain>
    </source>
</reference>
<evidence type="ECO:0008006" key="8">
    <source>
        <dbReference type="Google" id="ProtNLM"/>
    </source>
</evidence>
<reference evidence="6" key="2">
    <citation type="submission" date="2025-08" db="UniProtKB">
        <authorList>
            <consortium name="Ensembl"/>
        </authorList>
    </citation>
    <scope>IDENTIFICATION</scope>
    <source>
        <strain evidence="6">Thorbecke</strain>
    </source>
</reference>